<keyword evidence="3" id="KW-0548">Nucleotidyltransferase</keyword>
<name>A0A6P1ZAW2_9BACT</name>
<dbReference type="PANTHER" id="PTHR43181">
    <property type="entry name" value="2-C-METHYL-D-ERYTHRITOL 2,4-CYCLODIPHOSPHATE SYNTHASE, CHLOROPLASTIC"/>
    <property type="match status" value="1"/>
</dbReference>
<gene>
    <name evidence="3" type="ORF">DQK91_23400</name>
</gene>
<keyword evidence="3" id="KW-0808">Transferase</keyword>
<evidence type="ECO:0000259" key="2">
    <source>
        <dbReference type="Pfam" id="PF02542"/>
    </source>
</evidence>
<evidence type="ECO:0000256" key="1">
    <source>
        <dbReference type="ARBA" id="ARBA00023229"/>
    </source>
</evidence>
<dbReference type="Pfam" id="PF02542">
    <property type="entry name" value="YgbB"/>
    <property type="match status" value="1"/>
</dbReference>
<dbReference type="AlphaFoldDB" id="A0A6P1ZAW2"/>
<dbReference type="Proteomes" id="UP000434052">
    <property type="component" value="Unassembled WGS sequence"/>
</dbReference>
<protein>
    <submittedName>
        <fullName evidence="3">Bifunctional 2-C-methyl-D-erythritol 4-phosphate cytidylyltransferase/2-C-methyl-D-erythritol 2,4-cyclodiphosphate synthase</fullName>
    </submittedName>
</protein>
<dbReference type="GO" id="GO:0008685">
    <property type="term" value="F:2-C-methyl-D-erythritol 2,4-cyclodiphosphate synthase activity"/>
    <property type="evidence" value="ECO:0007669"/>
    <property type="project" value="InterPro"/>
</dbReference>
<dbReference type="SUPFAM" id="SSF69765">
    <property type="entry name" value="IpsF-like"/>
    <property type="match status" value="1"/>
</dbReference>
<dbReference type="EMBL" id="QMIF01000328">
    <property type="protein sequence ID" value="TVM24398.1"/>
    <property type="molecule type" value="Genomic_DNA"/>
</dbReference>
<dbReference type="InterPro" id="IPR003526">
    <property type="entry name" value="MECDP_synthase"/>
</dbReference>
<evidence type="ECO:0000313" key="4">
    <source>
        <dbReference type="Proteomes" id="UP000434052"/>
    </source>
</evidence>
<evidence type="ECO:0000313" key="3">
    <source>
        <dbReference type="EMBL" id="TVM24398.1"/>
    </source>
</evidence>
<dbReference type="Gene3D" id="3.30.1330.50">
    <property type="entry name" value="2-C-methyl-D-erythritol 2,4-cyclodiphosphate synthase"/>
    <property type="match status" value="1"/>
</dbReference>
<feature type="domain" description="2-C-methyl-D-erythritol 2,4-cyclodiphosphate synthase" evidence="2">
    <location>
        <begin position="34"/>
        <end position="122"/>
    </location>
</feature>
<dbReference type="GO" id="GO:0016779">
    <property type="term" value="F:nucleotidyltransferase activity"/>
    <property type="evidence" value="ECO:0007669"/>
    <property type="project" value="UniProtKB-KW"/>
</dbReference>
<proteinExistence type="predicted"/>
<organism evidence="3 4">
    <name type="scientific">Oceanidesulfovibrio marinus</name>
    <dbReference type="NCBI Taxonomy" id="370038"/>
    <lineage>
        <taxon>Bacteria</taxon>
        <taxon>Pseudomonadati</taxon>
        <taxon>Thermodesulfobacteriota</taxon>
        <taxon>Desulfovibrionia</taxon>
        <taxon>Desulfovibrionales</taxon>
        <taxon>Desulfovibrionaceae</taxon>
        <taxon>Oceanidesulfovibrio</taxon>
    </lineage>
</organism>
<comment type="caution">
    <text evidence="3">The sequence shown here is derived from an EMBL/GenBank/DDBJ whole genome shotgun (WGS) entry which is preliminary data.</text>
</comment>
<accession>A0A6P1ZAW2</accession>
<dbReference type="PANTHER" id="PTHR43181:SF1">
    <property type="entry name" value="2-C-METHYL-D-ERYTHRITOL 2,4-CYCLODIPHOSPHATE SYNTHASE, CHLOROPLASTIC"/>
    <property type="match status" value="1"/>
</dbReference>
<reference evidence="3 4" key="1">
    <citation type="submission" date="2018-06" db="EMBL/GenBank/DDBJ databases">
        <title>Complete genome of Desulfovibrio marinus P48SEP.</title>
        <authorList>
            <person name="Crispim J.S."/>
            <person name="Vidigal P.M.P."/>
            <person name="Silva L.C.F."/>
            <person name="Araujo L.C."/>
            <person name="Laguardia C.N."/>
            <person name="Dias R.S."/>
            <person name="Sousa M.P."/>
            <person name="Paula S.O."/>
            <person name="Silva C."/>
        </authorList>
    </citation>
    <scope>NUCLEOTIDE SEQUENCE [LARGE SCALE GENOMIC DNA]</scope>
    <source>
        <strain evidence="3 4">P48SEP</strain>
    </source>
</reference>
<keyword evidence="1" id="KW-0414">Isoprene biosynthesis</keyword>
<feature type="non-terminal residue" evidence="3">
    <location>
        <position position="123"/>
    </location>
</feature>
<dbReference type="InterPro" id="IPR036571">
    <property type="entry name" value="MECDP_synthase_sf"/>
</dbReference>
<sequence length="123" mass="13437">MAIVDGERDTVKITHTEDVRLLQKEASMIQVTVFCYDVHTYGSGRPMVMGGLPIQGGPEVVAHSEGDVVHHALTDALLGCMGGGDIGQRFPDNDPRFEGMESSFFLREVLEDVRRAGIEIVHA</sequence>
<dbReference type="GO" id="GO:0016114">
    <property type="term" value="P:terpenoid biosynthetic process"/>
    <property type="evidence" value="ECO:0007669"/>
    <property type="project" value="InterPro"/>
</dbReference>